<evidence type="ECO:0000256" key="1">
    <source>
        <dbReference type="ARBA" id="ARBA00005564"/>
    </source>
</evidence>
<comment type="similarity">
    <text evidence="1">Belongs to the cycloisomerase 2 family.</text>
</comment>
<dbReference type="Pfam" id="PF10282">
    <property type="entry name" value="Lactonase"/>
    <property type="match status" value="1"/>
</dbReference>
<gene>
    <name evidence="4" type="ORF">HAQ05_21270</name>
</gene>
<keyword evidence="2" id="KW-0313">Glucose metabolism</keyword>
<dbReference type="SUPFAM" id="SSF51004">
    <property type="entry name" value="C-terminal (heme d1) domain of cytochrome cd1-nitrite reductase"/>
    <property type="match status" value="1"/>
</dbReference>
<organism evidence="4 5">
    <name type="scientific">Pseudomonas typographi</name>
    <dbReference type="NCBI Taxonomy" id="2715964"/>
    <lineage>
        <taxon>Bacteria</taxon>
        <taxon>Pseudomonadati</taxon>
        <taxon>Pseudomonadota</taxon>
        <taxon>Gammaproteobacteria</taxon>
        <taxon>Pseudomonadales</taxon>
        <taxon>Pseudomonadaceae</taxon>
        <taxon>Pseudomonas</taxon>
    </lineage>
</organism>
<dbReference type="InterPro" id="IPR050282">
    <property type="entry name" value="Cycloisomerase_2"/>
</dbReference>
<dbReference type="InterPro" id="IPR015943">
    <property type="entry name" value="WD40/YVTN_repeat-like_dom_sf"/>
</dbReference>
<proteinExistence type="inferred from homology"/>
<protein>
    <submittedName>
        <fullName evidence="4">Lactonase family protein</fullName>
    </submittedName>
</protein>
<dbReference type="InterPro" id="IPR019405">
    <property type="entry name" value="Lactonase_7-beta_prop"/>
</dbReference>
<dbReference type="InterPro" id="IPR011048">
    <property type="entry name" value="Haem_d1_sf"/>
</dbReference>
<dbReference type="PANTHER" id="PTHR30344:SF1">
    <property type="entry name" value="6-PHOSPHOGLUCONOLACTONASE"/>
    <property type="match status" value="1"/>
</dbReference>
<comment type="caution">
    <text evidence="4">The sequence shown here is derived from an EMBL/GenBank/DDBJ whole genome shotgun (WGS) entry which is preliminary data.</text>
</comment>
<sequence>MLRVFMSTLLAAGVGLGSVSSYAAASGYDLLVGTYTAGTSEGIYRYRFDTATGQIQAKPLQVIPAENPSWLAVNHKQTRLFVANENGPGQKDPVGKVSSYAIGLDNTISLISQQPTGGDEPTHVSISTDGDFVFVSNYAVHAQGKPSLVVLAVDDDGKLGKVEQTFQHTASHIDPQRQASSHVHSVVSSPNKSHYVYASDLGADQVFIYQFTPSNEHYPLNPAAPRSVILPPGSGPRHLLFNHSGKQAYLTLEMAAQVAVFDYRAGNLVRTQLLNLADKPGQGAGGALHFSADGKFLYVSNRGTVNQIVVYAVNPDDGKLKALQRRSVDGDHPREFTLDPTGRYVLVADQKSNAIVVIERDEKTGLLGRTVQTFKQDAPSDLKFLARNH</sequence>
<feature type="signal peptide" evidence="3">
    <location>
        <begin position="1"/>
        <end position="23"/>
    </location>
</feature>
<dbReference type="PANTHER" id="PTHR30344">
    <property type="entry name" value="6-PHOSPHOGLUCONOLACTONASE-RELATED"/>
    <property type="match status" value="1"/>
</dbReference>
<keyword evidence="2" id="KW-0119">Carbohydrate metabolism</keyword>
<dbReference type="Proteomes" id="UP000805841">
    <property type="component" value="Unassembled WGS sequence"/>
</dbReference>
<feature type="chain" id="PRO_5045878395" evidence="3">
    <location>
        <begin position="24"/>
        <end position="389"/>
    </location>
</feature>
<evidence type="ECO:0000256" key="2">
    <source>
        <dbReference type="ARBA" id="ARBA00022526"/>
    </source>
</evidence>
<name>A0ABR7Z716_9PSED</name>
<dbReference type="EMBL" id="JAAOCA010000031">
    <property type="protein sequence ID" value="MBD1601214.1"/>
    <property type="molecule type" value="Genomic_DNA"/>
</dbReference>
<dbReference type="Gene3D" id="2.130.10.10">
    <property type="entry name" value="YVTN repeat-like/Quinoprotein amine dehydrogenase"/>
    <property type="match status" value="1"/>
</dbReference>
<accession>A0ABR7Z716</accession>
<reference evidence="4 5" key="1">
    <citation type="journal article" date="2020" name="Insects">
        <title>Bacteria Belonging to Pseudomonas typographi sp. nov. from the Bark Beetle Ips typographus Have Genomic Potential to Aid in the Host Ecology.</title>
        <authorList>
            <person name="Peral-Aranega E."/>
            <person name="Saati-Santamaria Z."/>
            <person name="Kolarik M."/>
            <person name="Rivas R."/>
            <person name="Garcia-Fraile P."/>
        </authorList>
    </citation>
    <scope>NUCLEOTIDE SEQUENCE [LARGE SCALE GENOMIC DNA]</scope>
    <source>
        <strain evidence="4 5">CA3A</strain>
    </source>
</reference>
<keyword evidence="3" id="KW-0732">Signal</keyword>
<evidence type="ECO:0000313" key="5">
    <source>
        <dbReference type="Proteomes" id="UP000805841"/>
    </source>
</evidence>
<evidence type="ECO:0000313" key="4">
    <source>
        <dbReference type="EMBL" id="MBD1601214.1"/>
    </source>
</evidence>
<evidence type="ECO:0000256" key="3">
    <source>
        <dbReference type="SAM" id="SignalP"/>
    </source>
</evidence>
<keyword evidence="5" id="KW-1185">Reference proteome</keyword>